<dbReference type="AlphaFoldDB" id="A0A813R973"/>
<dbReference type="PROSITE" id="PS51665">
    <property type="entry name" value="ENKURIN"/>
    <property type="match status" value="1"/>
</dbReference>
<keyword evidence="5" id="KW-0966">Cell projection</keyword>
<proteinExistence type="predicted"/>
<gene>
    <name evidence="7" type="ORF">IZO911_LOCUS5654</name>
    <name evidence="8" type="ORF">KXQ929_LOCUS503</name>
</gene>
<organism evidence="7 9">
    <name type="scientific">Adineta steineri</name>
    <dbReference type="NCBI Taxonomy" id="433720"/>
    <lineage>
        <taxon>Eukaryota</taxon>
        <taxon>Metazoa</taxon>
        <taxon>Spiralia</taxon>
        <taxon>Gnathifera</taxon>
        <taxon>Rotifera</taxon>
        <taxon>Eurotatoria</taxon>
        <taxon>Bdelloidea</taxon>
        <taxon>Adinetida</taxon>
        <taxon>Adinetidae</taxon>
        <taxon>Adineta</taxon>
    </lineage>
</organism>
<dbReference type="Pfam" id="PF13864">
    <property type="entry name" value="Enkurin"/>
    <property type="match status" value="1"/>
</dbReference>
<accession>A0A813R973</accession>
<evidence type="ECO:0000256" key="3">
    <source>
        <dbReference type="ARBA" id="ARBA00022490"/>
    </source>
</evidence>
<dbReference type="Proteomes" id="UP000663860">
    <property type="component" value="Unassembled WGS sequence"/>
</dbReference>
<evidence type="ECO:0000313" key="9">
    <source>
        <dbReference type="Proteomes" id="UP000663860"/>
    </source>
</evidence>
<reference evidence="7" key="1">
    <citation type="submission" date="2021-02" db="EMBL/GenBank/DDBJ databases">
        <authorList>
            <person name="Nowell W R."/>
        </authorList>
    </citation>
    <scope>NUCLEOTIDE SEQUENCE</scope>
</reference>
<evidence type="ECO:0000256" key="5">
    <source>
        <dbReference type="ARBA" id="ARBA00023273"/>
    </source>
</evidence>
<evidence type="ECO:0000313" key="7">
    <source>
        <dbReference type="EMBL" id="CAF0777737.1"/>
    </source>
</evidence>
<dbReference type="GO" id="GO:0005516">
    <property type="term" value="F:calmodulin binding"/>
    <property type="evidence" value="ECO:0007669"/>
    <property type="project" value="TreeGrafter"/>
</dbReference>
<evidence type="ECO:0000313" key="8">
    <source>
        <dbReference type="EMBL" id="CAF3509029.1"/>
    </source>
</evidence>
<dbReference type="GO" id="GO:0005879">
    <property type="term" value="C:axonemal microtubule"/>
    <property type="evidence" value="ECO:0007669"/>
    <property type="project" value="TreeGrafter"/>
</dbReference>
<dbReference type="PANTHER" id="PTHR21490:SF0">
    <property type="entry name" value="ENKURIN"/>
    <property type="match status" value="1"/>
</dbReference>
<dbReference type="GO" id="GO:0001669">
    <property type="term" value="C:acrosomal vesicle"/>
    <property type="evidence" value="ECO:0007669"/>
    <property type="project" value="TreeGrafter"/>
</dbReference>
<keyword evidence="3" id="KW-0963">Cytoplasm</keyword>
<keyword evidence="4" id="KW-0206">Cytoskeleton</keyword>
<dbReference type="EMBL" id="CAJOBB010000011">
    <property type="protein sequence ID" value="CAF3509029.1"/>
    <property type="molecule type" value="Genomic_DNA"/>
</dbReference>
<comment type="caution">
    <text evidence="7">The sequence shown here is derived from an EMBL/GenBank/DDBJ whole genome shotgun (WGS) entry which is preliminary data.</text>
</comment>
<protein>
    <recommendedName>
        <fullName evidence="6">Enkurin domain-containing protein</fullName>
    </recommendedName>
</protein>
<name>A0A813R973_9BILA</name>
<dbReference type="InterPro" id="IPR027012">
    <property type="entry name" value="Enkurin_dom"/>
</dbReference>
<evidence type="ECO:0000256" key="1">
    <source>
        <dbReference type="ARBA" id="ARBA00004138"/>
    </source>
</evidence>
<evidence type="ECO:0000256" key="4">
    <source>
        <dbReference type="ARBA" id="ARBA00023212"/>
    </source>
</evidence>
<comment type="subcellular location">
    <subcellularLocation>
        <location evidence="1">Cell projection</location>
        <location evidence="1">Cilium</location>
    </subcellularLocation>
    <subcellularLocation>
        <location evidence="2">Cytoplasm</location>
        <location evidence="2">Cytoskeleton</location>
    </subcellularLocation>
</comment>
<feature type="domain" description="Enkurin" evidence="6">
    <location>
        <begin position="139"/>
        <end position="243"/>
    </location>
</feature>
<evidence type="ECO:0000256" key="2">
    <source>
        <dbReference type="ARBA" id="ARBA00004245"/>
    </source>
</evidence>
<dbReference type="InterPro" id="IPR052102">
    <property type="entry name" value="Enkurin_domain-protein"/>
</dbReference>
<dbReference type="PANTHER" id="PTHR21490">
    <property type="entry name" value="ENKURIN-RELATED"/>
    <property type="match status" value="1"/>
</dbReference>
<sequence length="251" mass="29632">MNNSNDETIYNLLNQIPKSLPIPRTNSKHYYRSIFSSNVLHNLNKNKHSHRTMGLAIEPKPDPCHPLRRRQNYFELPEITPFIRSHKMPPIPKFNPQNKNQYKLTKNYIAENINKIKNSLPTCPRRYIVSDRKGNKYLIDGSGLQKDFIHKKNYGQIPSYLQTYKISDCNSKDNSMISMPAEERLCLINNLKDRYEDIFAEYQRLPLRLETASAIIKQTYLTNELVNTERDIDFLEKHQQIFIVKNYSDIK</sequence>
<evidence type="ECO:0000259" key="6">
    <source>
        <dbReference type="PROSITE" id="PS51665"/>
    </source>
</evidence>
<dbReference type="EMBL" id="CAJNOE010000034">
    <property type="protein sequence ID" value="CAF0777737.1"/>
    <property type="molecule type" value="Genomic_DNA"/>
</dbReference>
<dbReference type="Proteomes" id="UP000663868">
    <property type="component" value="Unassembled WGS sequence"/>
</dbReference>